<reference evidence="2 3" key="1">
    <citation type="submission" date="2019-03" db="EMBL/GenBank/DDBJ databases">
        <title>Draft genome sequences of novel Actinobacteria.</title>
        <authorList>
            <person name="Sahin N."/>
            <person name="Ay H."/>
            <person name="Saygin H."/>
        </authorList>
    </citation>
    <scope>NUCLEOTIDE SEQUENCE [LARGE SCALE GENOMIC DNA]</scope>
    <source>
        <strain evidence="2 3">H3C3</strain>
    </source>
</reference>
<organism evidence="2 3">
    <name type="scientific">Actinomadura rubrisoli</name>
    <dbReference type="NCBI Taxonomy" id="2530368"/>
    <lineage>
        <taxon>Bacteria</taxon>
        <taxon>Bacillati</taxon>
        <taxon>Actinomycetota</taxon>
        <taxon>Actinomycetes</taxon>
        <taxon>Streptosporangiales</taxon>
        <taxon>Thermomonosporaceae</taxon>
        <taxon>Actinomadura</taxon>
    </lineage>
</organism>
<dbReference type="RefSeq" id="WP_131888973.1">
    <property type="nucleotide sequence ID" value="NZ_SMKU01000003.1"/>
</dbReference>
<dbReference type="AlphaFoldDB" id="A0A4R5CG06"/>
<accession>A0A4R5CG06</accession>
<proteinExistence type="predicted"/>
<evidence type="ECO:0000259" key="1">
    <source>
        <dbReference type="Pfam" id="PF10686"/>
    </source>
</evidence>
<dbReference type="InterPro" id="IPR019627">
    <property type="entry name" value="YAcAr"/>
</dbReference>
<gene>
    <name evidence="2" type="ORF">E1298_01895</name>
</gene>
<dbReference type="OrthoDB" id="572639at2"/>
<comment type="caution">
    <text evidence="2">The sequence shown here is derived from an EMBL/GenBank/DDBJ whole genome shotgun (WGS) entry which is preliminary data.</text>
</comment>
<evidence type="ECO:0000313" key="2">
    <source>
        <dbReference type="EMBL" id="TDD97213.1"/>
    </source>
</evidence>
<dbReference type="Pfam" id="PF10686">
    <property type="entry name" value="YAcAr"/>
    <property type="match status" value="1"/>
</dbReference>
<sequence length="127" mass="14228">MKLLVTGSRKWLDSGLVVDALCLFLYSQLNSPGDFVIVHGHCPTGADHIADLWGESHADKVKRYPAQWNLYGSAAGPMRNREMINENPNIDYVLAFPLEDSKGTRDCMAYAKEKGLTVIDLGERERF</sequence>
<protein>
    <submittedName>
        <fullName evidence="2">DUF2493 domain-containing protein</fullName>
    </submittedName>
</protein>
<evidence type="ECO:0000313" key="3">
    <source>
        <dbReference type="Proteomes" id="UP000294513"/>
    </source>
</evidence>
<keyword evidence="3" id="KW-1185">Reference proteome</keyword>
<name>A0A4R5CG06_9ACTN</name>
<dbReference type="EMBL" id="SMKU01000003">
    <property type="protein sequence ID" value="TDD97213.1"/>
    <property type="molecule type" value="Genomic_DNA"/>
</dbReference>
<dbReference type="Proteomes" id="UP000294513">
    <property type="component" value="Unassembled WGS sequence"/>
</dbReference>
<feature type="domain" description="YspA cpYpsA-related SLOG" evidence="1">
    <location>
        <begin position="1"/>
        <end position="71"/>
    </location>
</feature>